<feature type="region of interest" description="Disordered" evidence="5">
    <location>
        <begin position="721"/>
        <end position="743"/>
    </location>
</feature>
<sequence length="743" mass="82686">MNHYGGYPESGPLGPEYDPNPNYETGYVPQRTSGAGDSLRHEFIAGEEDPDEIVTDAPREKFQLSYLDVICLVINRMIGEIRPLPPSTTIILESLLTIFAFHTGTGIFVTPGKALHATRSVGVTLLLWFFGIFYSMSGAHVYVEYGLNVPRYIIDGVEQSVPRSGGDLNYLQYVYRKPRYKRETVIYMGVLFGISFICLGNMAGNCINFAERVLAASNPGQTDYNQSTIRGVALAMATFACFIHAFSRRGGILLNDILAITKIAILLFFVVCAIVVAAGGFKYEVDGETITVPNKFGANARPEDSFGHASKDGAGYAEAFTAIIFAITGFDQPNYVLGEIHQPQRRLPRAMFSSVGLVLTVYMLTNIAYMVVVDKSTPELLAQYDNIPLLFLNETFGKLGEHVGERMYNAFLAISSTGNIIVMTYTASRMKQEIAKEGFLPYSRFFAQSRDWSLGRFLHWLRKKGRLNWLTNWLVPENHAEKTPVGALLLHLLSCIILISATWGMTAAHAYDLLSGFIAYQLAAFFGIFLSLGILLLRFRGPPKTTVPGADNTGLTKQAKSGKMTWKEMTKGTVNHTMSVVCAITFLIGNLYPFIANWIPPADLSTTYAGLNPWYIMPLVSLCVLAFASLWWLGFIGMAKRREHKKGLIFVAERKQEFKYDGSEDNNATPSAERRRGRMILLHETVYLSWQGRDARLMQMDGSSIDDPSRAPEMSRAGIMMQQQHPPPPQAPPIFKDYSHLGL</sequence>
<dbReference type="EMBL" id="JAKWBI020000050">
    <property type="protein sequence ID" value="KAJ2904569.1"/>
    <property type="molecule type" value="Genomic_DNA"/>
</dbReference>
<evidence type="ECO:0000256" key="2">
    <source>
        <dbReference type="ARBA" id="ARBA00022692"/>
    </source>
</evidence>
<feature type="transmembrane region" description="Helical" evidence="6">
    <location>
        <begin position="488"/>
        <end position="511"/>
    </location>
</feature>
<feature type="transmembrane region" description="Helical" evidence="6">
    <location>
        <begin position="517"/>
        <end position="537"/>
    </location>
</feature>
<dbReference type="InterPro" id="IPR002293">
    <property type="entry name" value="AA/rel_permease1"/>
</dbReference>
<comment type="caution">
    <text evidence="7">The sequence shown here is derived from an EMBL/GenBank/DDBJ whole genome shotgun (WGS) entry which is preliminary data.</text>
</comment>
<dbReference type="GO" id="GO:0016020">
    <property type="term" value="C:membrane"/>
    <property type="evidence" value="ECO:0007669"/>
    <property type="project" value="UniProtKB-SubCell"/>
</dbReference>
<comment type="subcellular location">
    <subcellularLocation>
        <location evidence="1">Membrane</location>
        <topology evidence="1">Multi-pass membrane protein</topology>
    </subcellularLocation>
</comment>
<evidence type="ECO:0000256" key="5">
    <source>
        <dbReference type="SAM" id="MobiDB-lite"/>
    </source>
</evidence>
<keyword evidence="2 6" id="KW-0812">Transmembrane</keyword>
<feature type="transmembrane region" description="Helical" evidence="6">
    <location>
        <begin position="407"/>
        <end position="427"/>
    </location>
</feature>
<keyword evidence="4 6" id="KW-0472">Membrane</keyword>
<feature type="transmembrane region" description="Helical" evidence="6">
    <location>
        <begin position="228"/>
        <end position="247"/>
    </location>
</feature>
<dbReference type="Pfam" id="PF13520">
    <property type="entry name" value="AA_permease_2"/>
    <property type="match status" value="1"/>
</dbReference>
<feature type="transmembrane region" description="Helical" evidence="6">
    <location>
        <begin position="121"/>
        <end position="143"/>
    </location>
</feature>
<evidence type="ECO:0000256" key="3">
    <source>
        <dbReference type="ARBA" id="ARBA00022989"/>
    </source>
</evidence>
<evidence type="ECO:0000256" key="4">
    <source>
        <dbReference type="ARBA" id="ARBA00023136"/>
    </source>
</evidence>
<feature type="transmembrane region" description="Helical" evidence="6">
    <location>
        <begin position="313"/>
        <end position="330"/>
    </location>
</feature>
<keyword evidence="8" id="KW-1185">Reference proteome</keyword>
<dbReference type="GO" id="GO:0015179">
    <property type="term" value="F:L-amino acid transmembrane transporter activity"/>
    <property type="evidence" value="ECO:0007669"/>
    <property type="project" value="TreeGrafter"/>
</dbReference>
<feature type="region of interest" description="Disordered" evidence="5">
    <location>
        <begin position="1"/>
        <end position="35"/>
    </location>
</feature>
<feature type="transmembrane region" description="Helical" evidence="6">
    <location>
        <begin position="351"/>
        <end position="372"/>
    </location>
</feature>
<feature type="transmembrane region" description="Helical" evidence="6">
    <location>
        <begin position="259"/>
        <end position="281"/>
    </location>
</feature>
<dbReference type="Gene3D" id="1.20.1740.10">
    <property type="entry name" value="Amino acid/polyamine transporter I"/>
    <property type="match status" value="1"/>
</dbReference>
<dbReference type="InterPro" id="IPR050598">
    <property type="entry name" value="AminoAcid_Transporter"/>
</dbReference>
<name>A0AAD5WWE1_9PEZI</name>
<evidence type="ECO:0000256" key="6">
    <source>
        <dbReference type="SAM" id="Phobius"/>
    </source>
</evidence>
<evidence type="ECO:0000256" key="1">
    <source>
        <dbReference type="ARBA" id="ARBA00004141"/>
    </source>
</evidence>
<gene>
    <name evidence="7" type="ORF">MKZ38_007768</name>
</gene>
<evidence type="ECO:0000313" key="8">
    <source>
        <dbReference type="Proteomes" id="UP001201980"/>
    </source>
</evidence>
<organism evidence="7 8">
    <name type="scientific">Zalerion maritima</name>
    <dbReference type="NCBI Taxonomy" id="339359"/>
    <lineage>
        <taxon>Eukaryota</taxon>
        <taxon>Fungi</taxon>
        <taxon>Dikarya</taxon>
        <taxon>Ascomycota</taxon>
        <taxon>Pezizomycotina</taxon>
        <taxon>Sordariomycetes</taxon>
        <taxon>Lulworthiomycetidae</taxon>
        <taxon>Lulworthiales</taxon>
        <taxon>Lulworthiaceae</taxon>
        <taxon>Zalerion</taxon>
    </lineage>
</organism>
<dbReference type="AlphaFoldDB" id="A0AAD5WWE1"/>
<dbReference type="PANTHER" id="PTHR11785">
    <property type="entry name" value="AMINO ACID TRANSPORTER"/>
    <property type="match status" value="1"/>
</dbReference>
<evidence type="ECO:0000313" key="7">
    <source>
        <dbReference type="EMBL" id="KAJ2904569.1"/>
    </source>
</evidence>
<reference evidence="7" key="1">
    <citation type="submission" date="2022-07" db="EMBL/GenBank/DDBJ databases">
        <title>Draft genome sequence of Zalerion maritima ATCC 34329, a (micro)plastics degrading marine fungus.</title>
        <authorList>
            <person name="Paco A."/>
            <person name="Goncalves M.F.M."/>
            <person name="Rocha-Santos T.A.P."/>
            <person name="Alves A."/>
        </authorList>
    </citation>
    <scope>NUCLEOTIDE SEQUENCE</scope>
    <source>
        <strain evidence="7">ATCC 34329</strain>
    </source>
</reference>
<keyword evidence="3 6" id="KW-1133">Transmembrane helix</keyword>
<evidence type="ECO:0008006" key="9">
    <source>
        <dbReference type="Google" id="ProtNLM"/>
    </source>
</evidence>
<accession>A0AAD5WWE1</accession>
<feature type="transmembrane region" description="Helical" evidence="6">
    <location>
        <begin position="185"/>
        <end position="204"/>
    </location>
</feature>
<feature type="transmembrane region" description="Helical" evidence="6">
    <location>
        <begin position="615"/>
        <end position="636"/>
    </location>
</feature>
<proteinExistence type="predicted"/>
<protein>
    <recommendedName>
        <fullName evidence="9">High-affinity methionine permease</fullName>
    </recommendedName>
</protein>
<feature type="transmembrane region" description="Helical" evidence="6">
    <location>
        <begin position="90"/>
        <end position="109"/>
    </location>
</feature>
<feature type="transmembrane region" description="Helical" evidence="6">
    <location>
        <begin position="573"/>
        <end position="595"/>
    </location>
</feature>
<dbReference type="Proteomes" id="UP001201980">
    <property type="component" value="Unassembled WGS sequence"/>
</dbReference>
<dbReference type="PANTHER" id="PTHR11785:SF353">
    <property type="entry name" value="METHIONINE TRANSPORTER (EUROFUNG)"/>
    <property type="match status" value="1"/>
</dbReference>